<dbReference type="PANTHER" id="PTHR31672">
    <property type="entry name" value="BNACNNG10540D PROTEIN"/>
    <property type="match status" value="1"/>
</dbReference>
<keyword evidence="4" id="KW-1185">Reference proteome</keyword>
<dbReference type="InterPro" id="IPR036047">
    <property type="entry name" value="F-box-like_dom_sf"/>
</dbReference>
<proteinExistence type="predicted"/>
<organism evidence="4">
    <name type="scientific">Arabidopsis lyrata subsp. lyrata</name>
    <name type="common">Lyre-leaved rock-cress</name>
    <dbReference type="NCBI Taxonomy" id="81972"/>
    <lineage>
        <taxon>Eukaryota</taxon>
        <taxon>Viridiplantae</taxon>
        <taxon>Streptophyta</taxon>
        <taxon>Embryophyta</taxon>
        <taxon>Tracheophyta</taxon>
        <taxon>Spermatophyta</taxon>
        <taxon>Magnoliopsida</taxon>
        <taxon>eudicotyledons</taxon>
        <taxon>Gunneridae</taxon>
        <taxon>Pentapetalae</taxon>
        <taxon>rosids</taxon>
        <taxon>malvids</taxon>
        <taxon>Brassicales</taxon>
        <taxon>Brassicaceae</taxon>
        <taxon>Camelineae</taxon>
        <taxon>Arabidopsis</taxon>
    </lineage>
</organism>
<keyword evidence="1" id="KW-1133">Transmembrane helix</keyword>
<dbReference type="Proteomes" id="UP000008694">
    <property type="component" value="Unassembled WGS sequence"/>
</dbReference>
<dbReference type="SMART" id="SM00256">
    <property type="entry name" value="FBOX"/>
    <property type="match status" value="1"/>
</dbReference>
<dbReference type="PROSITE" id="PS50181">
    <property type="entry name" value="FBOX"/>
    <property type="match status" value="1"/>
</dbReference>
<dbReference type="Pfam" id="PF00646">
    <property type="entry name" value="F-box"/>
    <property type="match status" value="1"/>
</dbReference>
<dbReference type="EMBL" id="GL348713">
    <property type="protein sequence ID" value="EFH70546.1"/>
    <property type="molecule type" value="Genomic_DNA"/>
</dbReference>
<dbReference type="SUPFAM" id="SSF63825">
    <property type="entry name" value="YWTD domain"/>
    <property type="match status" value="1"/>
</dbReference>
<dbReference type="HOGENOM" id="CLU_027176_4_2_1"/>
<dbReference type="Pfam" id="PF07734">
    <property type="entry name" value="FBA_1"/>
    <property type="match status" value="1"/>
</dbReference>
<dbReference type="Gene3D" id="1.20.1280.50">
    <property type="match status" value="1"/>
</dbReference>
<reference evidence="4" key="1">
    <citation type="journal article" date="2011" name="Nat. Genet.">
        <title>The Arabidopsis lyrata genome sequence and the basis of rapid genome size change.</title>
        <authorList>
            <person name="Hu T.T."/>
            <person name="Pattyn P."/>
            <person name="Bakker E.G."/>
            <person name="Cao J."/>
            <person name="Cheng J.-F."/>
            <person name="Clark R.M."/>
            <person name="Fahlgren N."/>
            <person name="Fawcett J.A."/>
            <person name="Grimwood J."/>
            <person name="Gundlach H."/>
            <person name="Haberer G."/>
            <person name="Hollister J.D."/>
            <person name="Ossowski S."/>
            <person name="Ottilar R.P."/>
            <person name="Salamov A.A."/>
            <person name="Schneeberger K."/>
            <person name="Spannagl M."/>
            <person name="Wang X."/>
            <person name="Yang L."/>
            <person name="Nasrallah M.E."/>
            <person name="Bergelson J."/>
            <person name="Carrington J.C."/>
            <person name="Gaut B.S."/>
            <person name="Schmutz J."/>
            <person name="Mayer K.F.X."/>
            <person name="Van de Peer Y."/>
            <person name="Grigoriev I.V."/>
            <person name="Nordborg M."/>
            <person name="Weigel D."/>
            <person name="Guo Y.-L."/>
        </authorList>
    </citation>
    <scope>NUCLEOTIDE SEQUENCE [LARGE SCALE GENOMIC DNA]</scope>
    <source>
        <strain evidence="4">cv. MN47</strain>
    </source>
</reference>
<protein>
    <submittedName>
        <fullName evidence="3">Predicted protein</fullName>
    </submittedName>
</protein>
<dbReference type="PANTHER" id="PTHR31672:SF13">
    <property type="entry name" value="F-BOX PROTEIN CPR30-LIKE"/>
    <property type="match status" value="1"/>
</dbReference>
<feature type="transmembrane region" description="Helical" evidence="1">
    <location>
        <begin position="267"/>
        <end position="286"/>
    </location>
</feature>
<keyword evidence="1" id="KW-0812">Transmembrane</keyword>
<accession>D7KGV0</accession>
<evidence type="ECO:0000313" key="4">
    <source>
        <dbReference type="Proteomes" id="UP000008694"/>
    </source>
</evidence>
<dbReference type="InterPro" id="IPR006527">
    <property type="entry name" value="F-box-assoc_dom_typ1"/>
</dbReference>
<evidence type="ECO:0000313" key="3">
    <source>
        <dbReference type="EMBL" id="EFH70546.1"/>
    </source>
</evidence>
<dbReference type="InterPro" id="IPR001810">
    <property type="entry name" value="F-box_dom"/>
</dbReference>
<dbReference type="InterPro" id="IPR050796">
    <property type="entry name" value="SCF_F-box_component"/>
</dbReference>
<name>D7KGV0_ARALL</name>
<dbReference type="STRING" id="81972.D7KGV0"/>
<dbReference type="SUPFAM" id="SSF81383">
    <property type="entry name" value="F-box domain"/>
    <property type="match status" value="1"/>
</dbReference>
<dbReference type="AlphaFoldDB" id="D7KGV0"/>
<sequence>MESVPHHVVERILERLPVNTLLRFKAVSKQWKSSIESTSLQGRQLMQRQQSCDPDVLIVSLRPQDVIDPYVESLTTLVLASSSSLKIPTSWENTLYLVSSASCDGLVCLYEAHESGVAYFKLKHPHFKLAFGKDTFSGTFKPVWLYNSSEISIQNATTCEVFDFSTNAWRYVTPSAPYRVLGLPDPVFLDGSLHWFTDCQETKILSMDLHTEAFQVISKAPFADHVVRPYDIVMCNLDNRLCVSEMKWPNQLIWSFNSPTRHGTNSVPLIFISLLMGLVATGMVVVRGNEVDKRFKHRDNEWDLKTWNCIQCPSMQRQILFFSSAYRDPVVQDTPGMRLLWLGLCSRHAYEPSFFRLVIFLVQKRKGKVLQD</sequence>
<evidence type="ECO:0000259" key="2">
    <source>
        <dbReference type="PROSITE" id="PS50181"/>
    </source>
</evidence>
<evidence type="ECO:0000256" key="1">
    <source>
        <dbReference type="SAM" id="Phobius"/>
    </source>
</evidence>
<keyword evidence="1" id="KW-0472">Membrane</keyword>
<gene>
    <name evidence="3" type="ORF">ARALYDRAFT_682147</name>
</gene>
<dbReference type="Gramene" id="Al_scaffold_0001_4470">
    <property type="protein sequence ID" value="Al_scaffold_0001_4470"/>
    <property type="gene ID" value="Al_scaffold_0001_4470"/>
</dbReference>
<feature type="domain" description="F-box" evidence="2">
    <location>
        <begin position="1"/>
        <end position="45"/>
    </location>
</feature>